<evidence type="ECO:0000256" key="1">
    <source>
        <dbReference type="ARBA" id="ARBA00010228"/>
    </source>
</evidence>
<dbReference type="GO" id="GO:1990904">
    <property type="term" value="C:ribonucleoprotein complex"/>
    <property type="evidence" value="ECO:0007669"/>
    <property type="project" value="UniProtKB-KW"/>
</dbReference>
<dbReference type="InterPro" id="IPR000727">
    <property type="entry name" value="T_SNARE_dom"/>
</dbReference>
<dbReference type="SMART" id="SM00397">
    <property type="entry name" value="t_SNARE"/>
    <property type="match status" value="1"/>
</dbReference>
<dbReference type="GO" id="GO:0006412">
    <property type="term" value="P:translation"/>
    <property type="evidence" value="ECO:0007669"/>
    <property type="project" value="InterPro"/>
</dbReference>
<feature type="region of interest" description="Disordered" evidence="4">
    <location>
        <begin position="168"/>
        <end position="224"/>
    </location>
</feature>
<dbReference type="GO" id="GO:0016020">
    <property type="term" value="C:membrane"/>
    <property type="evidence" value="ECO:0007669"/>
    <property type="project" value="InterPro"/>
</dbReference>
<keyword evidence="2" id="KW-0689">Ribosomal protein</keyword>
<dbReference type="InterPro" id="IPR010989">
    <property type="entry name" value="SNARE"/>
</dbReference>
<dbReference type="CDD" id="cd15844">
    <property type="entry name" value="SNARE_syntaxin5"/>
    <property type="match status" value="1"/>
</dbReference>
<comment type="similarity">
    <text evidence="1">Belongs to the eukaryotic ribosomal protein eS21 family.</text>
</comment>
<dbReference type="FunFam" id="3.30.1230.20:FF:000001">
    <property type="entry name" value="40S ribosomal protein S21"/>
    <property type="match status" value="1"/>
</dbReference>
<evidence type="ECO:0000313" key="7">
    <source>
        <dbReference type="Proteomes" id="UP000317494"/>
    </source>
</evidence>
<accession>A0A507CUC8</accession>
<gene>
    <name evidence="6" type="ORF">SeMB42_g05033</name>
</gene>
<dbReference type="Gene3D" id="3.30.1230.20">
    <property type="match status" value="1"/>
</dbReference>
<dbReference type="InterPro" id="IPR001931">
    <property type="entry name" value="Ribosomal_eS21"/>
</dbReference>
<protein>
    <recommendedName>
        <fullName evidence="5">t-SNARE coiled-coil homology domain-containing protein</fullName>
    </recommendedName>
</protein>
<sequence length="408" mass="44187">MPGVYRQTGLDNARLLPSNNPNQKLSKSEFARAASAVGRDISSTAAKLSRLAALAKKKSLFDDRPVEINELIHVIKQDIGRVSSQISGLQKYLDAAKKGGGGGSSHSMSGSGTINGNLLGASNKQVEEHSDLVIKSLQSRLANTSHEFKGILEIRSQNMAEQKDRRAQFTSNTNGLIPSMSNTGGNNGMLDSPLYHPERSSRAAPDLRQRPSSNTNGINKDSDTVIDFSSLPPVNSNNQQSTMLVSNASSTATHEYIESRSQAIESIESTIAELGQIYQNFATMLAGQREMVQRIDDNVQDVEMNVEGAHGQLIKNSLKVAKMEDDKGRIVDLYIPRKCSATGRLITAKDHASVQINIGDVDAQGRLTGTSKSYALCGFVRSMGESDDSLNRLATTDTYLRNVWSASQ</sequence>
<reference evidence="6 7" key="1">
    <citation type="journal article" date="2019" name="Sci. Rep.">
        <title>Comparative genomics of chytrid fungi reveal insights into the obligate biotrophic and pathogenic lifestyle of Synchytrium endobioticum.</title>
        <authorList>
            <person name="van de Vossenberg B.T.L.H."/>
            <person name="Warris S."/>
            <person name="Nguyen H.D.T."/>
            <person name="van Gent-Pelzer M.P.E."/>
            <person name="Joly D.L."/>
            <person name="van de Geest H.C."/>
            <person name="Bonants P.J.M."/>
            <person name="Smith D.S."/>
            <person name="Levesque C.A."/>
            <person name="van der Lee T.A.J."/>
        </authorList>
    </citation>
    <scope>NUCLEOTIDE SEQUENCE [LARGE SCALE GENOMIC DNA]</scope>
    <source>
        <strain evidence="6 7">MB42</strain>
    </source>
</reference>
<feature type="compositionally biased region" description="Polar residues" evidence="4">
    <location>
        <begin position="210"/>
        <end position="219"/>
    </location>
</feature>
<dbReference type="PANTHER" id="PTHR10442">
    <property type="entry name" value="40S RIBOSOMAL PROTEIN S21"/>
    <property type="match status" value="1"/>
</dbReference>
<proteinExistence type="inferred from homology"/>
<dbReference type="GO" id="GO:0022626">
    <property type="term" value="C:cytosolic ribosome"/>
    <property type="evidence" value="ECO:0007669"/>
    <property type="project" value="UniProtKB-ARBA"/>
</dbReference>
<feature type="compositionally biased region" description="Polar residues" evidence="4">
    <location>
        <begin position="168"/>
        <end position="184"/>
    </location>
</feature>
<dbReference type="Gene3D" id="1.20.58.70">
    <property type="match status" value="1"/>
</dbReference>
<dbReference type="SUPFAM" id="SSF47661">
    <property type="entry name" value="t-snare proteins"/>
    <property type="match status" value="1"/>
</dbReference>
<evidence type="ECO:0000259" key="5">
    <source>
        <dbReference type="PROSITE" id="PS50192"/>
    </source>
</evidence>
<dbReference type="STRING" id="286115.A0A507CUC8"/>
<dbReference type="EMBL" id="QEAN01000224">
    <property type="protein sequence ID" value="TPX42698.1"/>
    <property type="molecule type" value="Genomic_DNA"/>
</dbReference>
<dbReference type="InterPro" id="IPR018279">
    <property type="entry name" value="Ribosomal_eS21_CS"/>
</dbReference>
<evidence type="ECO:0000313" key="6">
    <source>
        <dbReference type="EMBL" id="TPX42698.1"/>
    </source>
</evidence>
<feature type="domain" description="T-SNARE coiled-coil homology" evidence="5">
    <location>
        <begin position="254"/>
        <end position="316"/>
    </location>
</feature>
<dbReference type="AlphaFoldDB" id="A0A507CUC8"/>
<organism evidence="6 7">
    <name type="scientific">Synchytrium endobioticum</name>
    <dbReference type="NCBI Taxonomy" id="286115"/>
    <lineage>
        <taxon>Eukaryota</taxon>
        <taxon>Fungi</taxon>
        <taxon>Fungi incertae sedis</taxon>
        <taxon>Chytridiomycota</taxon>
        <taxon>Chytridiomycota incertae sedis</taxon>
        <taxon>Chytridiomycetes</taxon>
        <taxon>Synchytriales</taxon>
        <taxon>Synchytriaceae</taxon>
        <taxon>Synchytrium</taxon>
    </lineage>
</organism>
<comment type="caution">
    <text evidence="6">The sequence shown here is derived from an EMBL/GenBank/DDBJ whole genome shotgun (WGS) entry which is preliminary data.</text>
</comment>
<dbReference type="PROSITE" id="PS50192">
    <property type="entry name" value="T_SNARE"/>
    <property type="match status" value="1"/>
</dbReference>
<dbReference type="VEuPathDB" id="FungiDB:SeMB42_g05033"/>
<dbReference type="InterPro" id="IPR038579">
    <property type="entry name" value="Ribosomal_eS21_sf"/>
</dbReference>
<keyword evidence="3" id="KW-0687">Ribonucleoprotein</keyword>
<keyword evidence="7" id="KW-1185">Reference proteome</keyword>
<feature type="compositionally biased region" description="Basic and acidic residues" evidence="4">
    <location>
        <begin position="196"/>
        <end position="209"/>
    </location>
</feature>
<dbReference type="Proteomes" id="UP000317494">
    <property type="component" value="Unassembled WGS sequence"/>
</dbReference>
<dbReference type="GO" id="GO:0016192">
    <property type="term" value="P:vesicle-mediated transport"/>
    <property type="evidence" value="ECO:0007669"/>
    <property type="project" value="InterPro"/>
</dbReference>
<dbReference type="Pfam" id="PF01249">
    <property type="entry name" value="Ribosomal_S21e"/>
    <property type="match status" value="1"/>
</dbReference>
<evidence type="ECO:0000256" key="4">
    <source>
        <dbReference type="SAM" id="MobiDB-lite"/>
    </source>
</evidence>
<dbReference type="PROSITE" id="PS00996">
    <property type="entry name" value="RIBOSOMAL_S21E"/>
    <property type="match status" value="1"/>
</dbReference>
<evidence type="ECO:0000256" key="2">
    <source>
        <dbReference type="ARBA" id="ARBA00022980"/>
    </source>
</evidence>
<dbReference type="GO" id="GO:0042274">
    <property type="term" value="P:ribosomal small subunit biogenesis"/>
    <property type="evidence" value="ECO:0007669"/>
    <property type="project" value="UniProtKB-ARBA"/>
</dbReference>
<evidence type="ECO:0000256" key="3">
    <source>
        <dbReference type="ARBA" id="ARBA00023274"/>
    </source>
</evidence>
<dbReference type="GO" id="GO:0003735">
    <property type="term" value="F:structural constituent of ribosome"/>
    <property type="evidence" value="ECO:0007669"/>
    <property type="project" value="InterPro"/>
</dbReference>
<name>A0A507CUC8_9FUNG</name>